<reference evidence="2 3" key="1">
    <citation type="submission" date="2017-12" db="EMBL/GenBank/DDBJ databases">
        <title>Sequencing the genomes of 1000 Actinobacteria strains.</title>
        <authorList>
            <person name="Klenk H.-P."/>
        </authorList>
    </citation>
    <scope>NUCLEOTIDE SEQUENCE [LARGE SCALE GENOMIC DNA]</scope>
    <source>
        <strain evidence="2 3">DSM 45165</strain>
    </source>
</reference>
<dbReference type="EMBL" id="PJMY01000003">
    <property type="protein sequence ID" value="PKV91906.1"/>
    <property type="molecule type" value="Genomic_DNA"/>
</dbReference>
<evidence type="ECO:0000313" key="4">
    <source>
        <dbReference type="Proteomes" id="UP000550260"/>
    </source>
</evidence>
<reference evidence="1 4" key="2">
    <citation type="submission" date="2020-08" db="EMBL/GenBank/DDBJ databases">
        <title>Amycolatopsis echigonensis JCM 21831.</title>
        <authorList>
            <person name="Tedsree N."/>
            <person name="Kuncharoen N."/>
            <person name="Likhitwitayawuid K."/>
            <person name="Tanasupawat S."/>
        </authorList>
    </citation>
    <scope>NUCLEOTIDE SEQUENCE [LARGE SCALE GENOMIC DNA]</scope>
    <source>
        <strain evidence="1 4">JCM 21831</strain>
    </source>
</reference>
<accession>A0A2N3WDD1</accession>
<evidence type="ECO:0000313" key="2">
    <source>
        <dbReference type="EMBL" id="PKV91906.1"/>
    </source>
</evidence>
<dbReference type="EMBL" id="JACJHR010000026">
    <property type="protein sequence ID" value="MBB2501296.1"/>
    <property type="molecule type" value="Genomic_DNA"/>
</dbReference>
<dbReference type="AlphaFoldDB" id="A0A2N3WDD1"/>
<dbReference type="Proteomes" id="UP000233750">
    <property type="component" value="Unassembled WGS sequence"/>
</dbReference>
<sequence length="120" mass="12909">MAGVSQPGDAASPQDVALAYADQLRQQSATCRLLAEKQRENTAAFEGFAERGLPGSAEMAIRSERSARFLVQLASVIAEQAIAHDQLMAAGGPENSRAYVEYEATTRRLRALLPTDTLTD</sequence>
<gene>
    <name evidence="2" type="ORF">ATK30_2693</name>
    <name evidence="1" type="ORF">H5411_19430</name>
</gene>
<protein>
    <submittedName>
        <fullName evidence="2">Uncharacterized protein</fullName>
    </submittedName>
</protein>
<proteinExistence type="predicted"/>
<name>A0A2N3WDD1_9PSEU</name>
<dbReference type="Proteomes" id="UP000550260">
    <property type="component" value="Unassembled WGS sequence"/>
</dbReference>
<evidence type="ECO:0000313" key="3">
    <source>
        <dbReference type="Proteomes" id="UP000233750"/>
    </source>
</evidence>
<keyword evidence="3" id="KW-1185">Reference proteome</keyword>
<comment type="caution">
    <text evidence="2">The sequence shown here is derived from an EMBL/GenBank/DDBJ whole genome shotgun (WGS) entry which is preliminary data.</text>
</comment>
<accession>A0A8E1VZP6</accession>
<evidence type="ECO:0000313" key="1">
    <source>
        <dbReference type="EMBL" id="MBB2501296.1"/>
    </source>
</evidence>
<organism evidence="2 3">
    <name type="scientific">Amycolatopsis echigonensis</name>
    <dbReference type="NCBI Taxonomy" id="2576905"/>
    <lineage>
        <taxon>Bacteria</taxon>
        <taxon>Bacillati</taxon>
        <taxon>Actinomycetota</taxon>
        <taxon>Actinomycetes</taxon>
        <taxon>Pseudonocardiales</taxon>
        <taxon>Pseudonocardiaceae</taxon>
        <taxon>Amycolatopsis</taxon>
    </lineage>
</organism>
<dbReference type="OrthoDB" id="3624491at2"/>